<dbReference type="Proteomes" id="UP000232722">
    <property type="component" value="Unassembled WGS sequence"/>
</dbReference>
<evidence type="ECO:0000256" key="2">
    <source>
        <dbReference type="ARBA" id="ARBA00022692"/>
    </source>
</evidence>
<comment type="caution">
    <text evidence="7">The sequence shown here is derived from an EMBL/GenBank/DDBJ whole genome shotgun (WGS) entry which is preliminary data.</text>
</comment>
<keyword evidence="2 5" id="KW-0812">Transmembrane</keyword>
<dbReference type="EMBL" id="LLXJ01000312">
    <property type="protein sequence ID" value="PKC11404.1"/>
    <property type="molecule type" value="Genomic_DNA"/>
</dbReference>
<evidence type="ECO:0000313" key="8">
    <source>
        <dbReference type="Proteomes" id="UP000232722"/>
    </source>
</evidence>
<dbReference type="PANTHER" id="PTHR47804:SF3">
    <property type="entry name" value="PROTEIN BRE4"/>
    <property type="match status" value="1"/>
</dbReference>
<reference evidence="7 8" key="1">
    <citation type="submission" date="2016-04" db="EMBL/GenBank/DDBJ databases">
        <title>Genome analyses suggest a sexual origin of heterokaryosis in a supposedly ancient asexual fungus.</title>
        <authorList>
            <person name="Ropars J."/>
            <person name="Sedzielewska K."/>
            <person name="Noel J."/>
            <person name="Charron P."/>
            <person name="Farinelli L."/>
            <person name="Marton T."/>
            <person name="Kruger M."/>
            <person name="Pelin A."/>
            <person name="Brachmann A."/>
            <person name="Corradi N."/>
        </authorList>
    </citation>
    <scope>NUCLEOTIDE SEQUENCE [LARGE SCALE GENOMIC DNA]</scope>
    <source>
        <strain evidence="7 8">A5</strain>
    </source>
</reference>
<evidence type="ECO:0000256" key="3">
    <source>
        <dbReference type="ARBA" id="ARBA00022989"/>
    </source>
</evidence>
<dbReference type="VEuPathDB" id="FungiDB:RhiirFUN_017249"/>
<dbReference type="VEuPathDB" id="FungiDB:RhiirA1_440255"/>
<feature type="transmembrane region" description="Helical" evidence="5">
    <location>
        <begin position="156"/>
        <end position="179"/>
    </location>
</feature>
<accession>A0A2N0PX49</accession>
<protein>
    <recommendedName>
        <fullName evidence="6">Putative ER transporter 6TM N-terminal domain-containing protein</fullName>
    </recommendedName>
</protein>
<evidence type="ECO:0000313" key="7">
    <source>
        <dbReference type="EMBL" id="PKC11404.1"/>
    </source>
</evidence>
<keyword evidence="4 5" id="KW-0472">Membrane</keyword>
<comment type="subcellular location">
    <subcellularLocation>
        <location evidence="1">Membrane</location>
        <topology evidence="1">Multi-pass membrane protein</topology>
    </subcellularLocation>
</comment>
<evidence type="ECO:0000256" key="4">
    <source>
        <dbReference type="ARBA" id="ARBA00023136"/>
    </source>
</evidence>
<evidence type="ECO:0000256" key="5">
    <source>
        <dbReference type="SAM" id="Phobius"/>
    </source>
</evidence>
<name>A0A2N0PX49_9GLOM</name>
<reference evidence="7 8" key="2">
    <citation type="submission" date="2017-09" db="EMBL/GenBank/DDBJ databases">
        <title>Extensive intraspecific genome diversity in a model arbuscular mycorrhizal fungus.</title>
        <authorList>
            <person name="Chen E.C."/>
            <person name="Morin E."/>
            <person name="Beaudet D."/>
            <person name="Noel J."/>
            <person name="Ndikumana S."/>
            <person name="Charron P."/>
            <person name="St-Onge C."/>
            <person name="Giorgi J."/>
            <person name="Grigoriev I.V."/>
            <person name="Roux C."/>
            <person name="Martin F.M."/>
            <person name="Corradi N."/>
        </authorList>
    </citation>
    <scope>NUCLEOTIDE SEQUENCE [LARGE SCALE GENOMIC DNA]</scope>
    <source>
        <strain evidence="7 8">A5</strain>
    </source>
</reference>
<feature type="domain" description="Putative ER transporter 6TM N-terminal" evidence="6">
    <location>
        <begin position="183"/>
        <end position="274"/>
    </location>
</feature>
<feature type="domain" description="Putative ER transporter 6TM N-terminal" evidence="6">
    <location>
        <begin position="102"/>
        <end position="181"/>
    </location>
</feature>
<feature type="transmembrane region" description="Helical" evidence="5">
    <location>
        <begin position="217"/>
        <end position="235"/>
    </location>
</feature>
<keyword evidence="3 5" id="KW-1133">Transmembrane helix</keyword>
<dbReference type="Pfam" id="PF10337">
    <property type="entry name" value="ArAE_2_N"/>
    <property type="match status" value="2"/>
</dbReference>
<evidence type="ECO:0000256" key="1">
    <source>
        <dbReference type="ARBA" id="ARBA00004141"/>
    </source>
</evidence>
<dbReference type="InterPro" id="IPR018823">
    <property type="entry name" value="ArAE_2_N"/>
</dbReference>
<evidence type="ECO:0000259" key="6">
    <source>
        <dbReference type="Pfam" id="PF10337"/>
    </source>
</evidence>
<dbReference type="PANTHER" id="PTHR47804">
    <property type="entry name" value="60S RIBOSOMAL PROTEIN L19"/>
    <property type="match status" value="1"/>
</dbReference>
<gene>
    <name evidence="7" type="ORF">RhiirA5_354297</name>
</gene>
<dbReference type="InterPro" id="IPR052430">
    <property type="entry name" value="IVT-Associated"/>
</dbReference>
<dbReference type="GO" id="GO:0016020">
    <property type="term" value="C:membrane"/>
    <property type="evidence" value="ECO:0007669"/>
    <property type="project" value="UniProtKB-SubCell"/>
</dbReference>
<sequence>MENTARIHSQSPLSIITNVDDDIISEEPYDNELTLTGDELFRAVQKVTSENEDYKNVYNESMFGKPGLEKSAEIPLKPKRLTWSNISKCYGYLMKKATWPMAKRVIKAAVAYWLAYVIDLIVPVMQAIGSGTFLAIVMVCYFQPSRTFGSLFESAAWGIIAAFIATVWSLIAITISNALREPGQMFDISATIVHVSFLAIGTFVLSYDKIKWPPMRYGAINACIIMTFSLTQSYVHPDNKFQIIKSLLIPMLIGPACSLLVNILLWPENATTNYIPYLH</sequence>
<feature type="non-terminal residue" evidence="7">
    <location>
        <position position="279"/>
    </location>
</feature>
<feature type="transmembrane region" description="Helical" evidence="5">
    <location>
        <begin position="111"/>
        <end position="144"/>
    </location>
</feature>
<dbReference type="AlphaFoldDB" id="A0A2N0PX49"/>
<proteinExistence type="predicted"/>
<feature type="transmembrane region" description="Helical" evidence="5">
    <location>
        <begin position="186"/>
        <end position="205"/>
    </location>
</feature>
<organism evidence="7 8">
    <name type="scientific">Rhizophagus irregularis</name>
    <dbReference type="NCBI Taxonomy" id="588596"/>
    <lineage>
        <taxon>Eukaryota</taxon>
        <taxon>Fungi</taxon>
        <taxon>Fungi incertae sedis</taxon>
        <taxon>Mucoromycota</taxon>
        <taxon>Glomeromycotina</taxon>
        <taxon>Glomeromycetes</taxon>
        <taxon>Glomerales</taxon>
        <taxon>Glomeraceae</taxon>
        <taxon>Rhizophagus</taxon>
    </lineage>
</organism>
<feature type="transmembrane region" description="Helical" evidence="5">
    <location>
        <begin position="247"/>
        <end position="266"/>
    </location>
</feature>
<dbReference type="VEuPathDB" id="FungiDB:FUN_013836"/>